<dbReference type="eggNOG" id="COG0189">
    <property type="taxonomic scope" value="Bacteria"/>
</dbReference>
<dbReference type="Pfam" id="PF08443">
    <property type="entry name" value="RimK"/>
    <property type="match status" value="1"/>
</dbReference>
<proteinExistence type="predicted"/>
<keyword evidence="1" id="KW-0067">ATP-binding</keyword>
<dbReference type="OrthoDB" id="9800957at2"/>
<name>L8JRR2_9BACT</name>
<dbReference type="InterPro" id="IPR013815">
    <property type="entry name" value="ATP_grasp_subdomain_1"/>
</dbReference>
<comment type="caution">
    <text evidence="3">The sequence shown here is derived from an EMBL/GenBank/DDBJ whole genome shotgun (WGS) entry which is preliminary data.</text>
</comment>
<organism evidence="3 4">
    <name type="scientific">Fulvivirga imtechensis AK7</name>
    <dbReference type="NCBI Taxonomy" id="1237149"/>
    <lineage>
        <taxon>Bacteria</taxon>
        <taxon>Pseudomonadati</taxon>
        <taxon>Bacteroidota</taxon>
        <taxon>Cytophagia</taxon>
        <taxon>Cytophagales</taxon>
        <taxon>Fulvivirgaceae</taxon>
        <taxon>Fulvivirga</taxon>
    </lineage>
</organism>
<feature type="domain" description="ATP-grasp" evidence="2">
    <location>
        <begin position="286"/>
        <end position="479"/>
    </location>
</feature>
<dbReference type="PANTHER" id="PTHR21621">
    <property type="entry name" value="RIBOSOMAL PROTEIN S6 MODIFICATION PROTEIN"/>
    <property type="match status" value="1"/>
</dbReference>
<dbReference type="InterPro" id="IPR013651">
    <property type="entry name" value="ATP-grasp_RimK-type"/>
</dbReference>
<dbReference type="GO" id="GO:0046872">
    <property type="term" value="F:metal ion binding"/>
    <property type="evidence" value="ECO:0007669"/>
    <property type="project" value="InterPro"/>
</dbReference>
<dbReference type="GO" id="GO:0005524">
    <property type="term" value="F:ATP binding"/>
    <property type="evidence" value="ECO:0007669"/>
    <property type="project" value="UniProtKB-UniRule"/>
</dbReference>
<evidence type="ECO:0000259" key="2">
    <source>
        <dbReference type="PROSITE" id="PS50975"/>
    </source>
</evidence>
<dbReference type="InterPro" id="IPR025839">
    <property type="entry name" value="RLAN_dom"/>
</dbReference>
<dbReference type="RefSeq" id="WP_009581261.1">
    <property type="nucleotide sequence ID" value="NZ_AMZN01000055.1"/>
</dbReference>
<dbReference type="GO" id="GO:0018169">
    <property type="term" value="F:ribosomal S6-glutamic acid ligase activity"/>
    <property type="evidence" value="ECO:0007669"/>
    <property type="project" value="TreeGrafter"/>
</dbReference>
<dbReference type="Gene3D" id="3.30.470.20">
    <property type="entry name" value="ATP-grasp fold, B domain"/>
    <property type="match status" value="1"/>
</dbReference>
<protein>
    <submittedName>
        <fullName evidence="3">Ribosomal protein S6 glutaminyl transferase related protein</fullName>
    </submittedName>
</protein>
<dbReference type="Pfam" id="PF14401">
    <property type="entry name" value="RLAN"/>
    <property type="match status" value="1"/>
</dbReference>
<dbReference type="EMBL" id="AMZN01000055">
    <property type="protein sequence ID" value="ELR70169.1"/>
    <property type="molecule type" value="Genomic_DNA"/>
</dbReference>
<gene>
    <name evidence="3" type="ORF">C900_03854</name>
</gene>
<keyword evidence="4" id="KW-1185">Reference proteome</keyword>
<dbReference type="GO" id="GO:0009432">
    <property type="term" value="P:SOS response"/>
    <property type="evidence" value="ECO:0007669"/>
    <property type="project" value="TreeGrafter"/>
</dbReference>
<dbReference type="PROSITE" id="PS50975">
    <property type="entry name" value="ATP_GRASP"/>
    <property type="match status" value="1"/>
</dbReference>
<dbReference type="GO" id="GO:0016740">
    <property type="term" value="F:transferase activity"/>
    <property type="evidence" value="ECO:0007669"/>
    <property type="project" value="UniProtKB-KW"/>
</dbReference>
<sequence>MPKIIITETPEKWNLKFEGVEVVSPSEYFSKPEYQESKAFKIVNLCRSHQYQSLGYYVSLLAEARGHKVLPEISTLQDFRFPSLIKDDAEEFDTLIQNSLKTQQDSKVIINIMFGQVENSQFSRLGVLLFNLFQIPIIQATFMRKDKWQLQGLKPLHLKDLDEANIKKLQEALYYYISGKKVVRKKYSRKKYDLALMVSPDDPTPPSNAKALQKFIAAADKLGFNTEAITKNDFGKLVQFDALFIRETTNVNHYTYRFAKKAEAEGLVVIDDSNSILKCTNKVYLHELLVANKIAVPKSHIIRKDYQQIPADFNYPMVIKQPDGSFSKGVKKVSDEQQLRETLKDLFQKSELLIVQEFVPTAYDWRVGVINKQPLYVCKYYMAQNHWQIVDWKKNGQHREGKSETIAVADAPKALIDTALKATALIGSGLYGVDIKEINGKFYVIEINDNPNIDAGVEDRVIKNGLYTKVMETFIERLQKR</sequence>
<accession>L8JRR2</accession>
<dbReference type="SUPFAM" id="SSF56059">
    <property type="entry name" value="Glutathione synthetase ATP-binding domain-like"/>
    <property type="match status" value="1"/>
</dbReference>
<dbReference type="STRING" id="1237149.C900_03854"/>
<keyword evidence="3" id="KW-0808">Transferase</keyword>
<evidence type="ECO:0000256" key="1">
    <source>
        <dbReference type="PROSITE-ProRule" id="PRU00409"/>
    </source>
</evidence>
<dbReference type="AlphaFoldDB" id="L8JRR2"/>
<dbReference type="PANTHER" id="PTHR21621:SF0">
    <property type="entry name" value="BETA-CITRYLGLUTAMATE SYNTHASE B-RELATED"/>
    <property type="match status" value="1"/>
</dbReference>
<reference evidence="3 4" key="1">
    <citation type="submission" date="2012-12" db="EMBL/GenBank/DDBJ databases">
        <title>Genome assembly of Fulvivirga imtechensis AK7.</title>
        <authorList>
            <person name="Nupur N."/>
            <person name="Khatri I."/>
            <person name="Kumar R."/>
            <person name="Subramanian S."/>
            <person name="Pinnaka A."/>
        </authorList>
    </citation>
    <scope>NUCLEOTIDE SEQUENCE [LARGE SCALE GENOMIC DNA]</scope>
    <source>
        <strain evidence="3 4">AK7</strain>
    </source>
</reference>
<dbReference type="GO" id="GO:0005737">
    <property type="term" value="C:cytoplasm"/>
    <property type="evidence" value="ECO:0007669"/>
    <property type="project" value="TreeGrafter"/>
</dbReference>
<evidence type="ECO:0000313" key="4">
    <source>
        <dbReference type="Proteomes" id="UP000011135"/>
    </source>
</evidence>
<dbReference type="InterPro" id="IPR011761">
    <property type="entry name" value="ATP-grasp"/>
</dbReference>
<evidence type="ECO:0000313" key="3">
    <source>
        <dbReference type="EMBL" id="ELR70169.1"/>
    </source>
</evidence>
<dbReference type="Gene3D" id="3.30.1490.20">
    <property type="entry name" value="ATP-grasp fold, A domain"/>
    <property type="match status" value="1"/>
</dbReference>
<dbReference type="Proteomes" id="UP000011135">
    <property type="component" value="Unassembled WGS sequence"/>
</dbReference>
<dbReference type="PATRIC" id="fig|1237149.3.peg.3616"/>
<keyword evidence="1" id="KW-0547">Nucleotide-binding</keyword>